<evidence type="ECO:0008006" key="3">
    <source>
        <dbReference type="Google" id="ProtNLM"/>
    </source>
</evidence>
<dbReference type="GeneID" id="37260894"/>
<dbReference type="Proteomes" id="UP000245910">
    <property type="component" value="Chromosome III"/>
</dbReference>
<name>A0A2L2TGF8_9HYPO</name>
<protein>
    <recommendedName>
        <fullName evidence="3">SnoaL-like domain-containing protein</fullName>
    </recommendedName>
</protein>
<accession>A0A2L2TGF8</accession>
<keyword evidence="2" id="KW-1185">Reference proteome</keyword>
<evidence type="ECO:0000313" key="2">
    <source>
        <dbReference type="Proteomes" id="UP000245910"/>
    </source>
</evidence>
<reference evidence="2" key="1">
    <citation type="submission" date="2014-10" db="EMBL/GenBank/DDBJ databases">
        <authorList>
            <person name="King R."/>
        </authorList>
    </citation>
    <scope>NUCLEOTIDE SEQUENCE [LARGE SCALE GENOMIC DNA]</scope>
    <source>
        <strain evidence="2">A3/5</strain>
    </source>
</reference>
<dbReference type="SUPFAM" id="SSF54427">
    <property type="entry name" value="NTF2-like"/>
    <property type="match status" value="1"/>
</dbReference>
<organism evidence="1 2">
    <name type="scientific">Fusarium venenatum</name>
    <dbReference type="NCBI Taxonomy" id="56646"/>
    <lineage>
        <taxon>Eukaryota</taxon>
        <taxon>Fungi</taxon>
        <taxon>Dikarya</taxon>
        <taxon>Ascomycota</taxon>
        <taxon>Pezizomycotina</taxon>
        <taxon>Sordariomycetes</taxon>
        <taxon>Hypocreomycetidae</taxon>
        <taxon>Hypocreales</taxon>
        <taxon>Nectriaceae</taxon>
        <taxon>Fusarium</taxon>
    </lineage>
</organism>
<evidence type="ECO:0000313" key="1">
    <source>
        <dbReference type="EMBL" id="CEI69178.1"/>
    </source>
</evidence>
<dbReference type="EMBL" id="LN649231">
    <property type="protein sequence ID" value="CEI69178.1"/>
    <property type="molecule type" value="Genomic_DNA"/>
</dbReference>
<dbReference type="RefSeq" id="XP_025592893.1">
    <property type="nucleotide sequence ID" value="XM_025738099.1"/>
</dbReference>
<proteinExistence type="predicted"/>
<dbReference type="KEGG" id="fvn:FVRRES_09255"/>
<dbReference type="OrthoDB" id="3758478at2759"/>
<sequence>MTSSNLRESIERTARQFFAAYVESGEKNDPSIINRDVDENCKRYYRPLSLCDFFGVPGDWSHDNKAYESVITNNLTKGSLKTCEVSNLTIDVDIRRVAATTQSDMVFKDGESFIMEHAWTLDFNDDGSKIVRVVEFCDQLATRRMVTKVYPEKFGNAE</sequence>
<dbReference type="InterPro" id="IPR032710">
    <property type="entry name" value="NTF2-like_dom_sf"/>
</dbReference>
<dbReference type="AlphaFoldDB" id="A0A2L2TGF8"/>